<keyword evidence="9 10" id="KW-0342">GTP-binding</keyword>
<gene>
    <name evidence="10" type="primary">ADK2</name>
    <name evidence="12" type="ORF">PSEUBRA_SCAF8g02247</name>
</gene>
<keyword evidence="8 10" id="KW-0496">Mitochondrion</keyword>
<evidence type="ECO:0000256" key="1">
    <source>
        <dbReference type="ARBA" id="ARBA00004305"/>
    </source>
</evidence>
<feature type="binding site" evidence="10">
    <location>
        <begin position="303"/>
        <end position="308"/>
    </location>
    <ligand>
        <name>GTP</name>
        <dbReference type="ChEBI" id="CHEBI:37565"/>
    </ligand>
</feature>
<protein>
    <recommendedName>
        <fullName evidence="10">GTP:AMP phosphotransferase, mitochondrial</fullName>
        <ecNumber evidence="10">2.7.4.10</ecNumber>
    </recommendedName>
    <alternativeName>
        <fullName evidence="10">Adenylate kinase 3</fullName>
        <shortName evidence="10">AK 3</shortName>
    </alternativeName>
</protein>
<evidence type="ECO:0000256" key="3">
    <source>
        <dbReference type="ARBA" id="ARBA00022679"/>
    </source>
</evidence>
<keyword evidence="7" id="KW-0560">Oxidoreductase</keyword>
<evidence type="ECO:0000256" key="5">
    <source>
        <dbReference type="ARBA" id="ARBA00022777"/>
    </source>
</evidence>
<dbReference type="GO" id="GO:0046899">
    <property type="term" value="F:nucleoside triphosphate adenylate kinase activity"/>
    <property type="evidence" value="ECO:0007669"/>
    <property type="project" value="UniProtKB-UniRule"/>
</dbReference>
<sequence length="536" mass="57975">MSATDAACEKTPSSSSLGLFNLSGKTALLTGGTRGIGQACAVALVEAGASVILAVRPGTSSSDSHPALQPLTAVANQSSSQKHSTVDADLSDLSQVKTLFDRALAQSPTSAIDIVVNCGGIQRRHPSTDFPESDWDEVLNVNLKAVWLLSQAAGRHMVPRRSGKIINFGSLLTFQGGLTVPAYASAKGAVGQLTKALSNEWSKHNVQVNGIAPGYIATDMNEKLLADPTRLRQISERIPAGRWGEPADFKGPLLFLASQASQYVSGEMLVVDGGWMGRIRHFSASHARRSDSQMRMLIVGSPGSGKGTQSTRLLKEYSFSVLSAGDVLRSHISRRTEIGQRADAVIKQGGLMPDAVMMDLIGSEVKTLADSDWLLDGFPRTLGQAEMLDSMLEQSGKALRLVINLDVPEDVILDRILQRWTHLPSGRVYNLSYNPPKVEGKDDVTGEPLSKREDDNVETFGKRLKSFHAQTEPMLEHYRKKSGSIVDVDCRSNTNPEETAKGDALFVNLKGDTSNQIWPHLLKVVQSRFPHLKSAT</sequence>
<feature type="region of interest" description="NMPbind" evidence="10">
    <location>
        <begin position="323"/>
        <end position="352"/>
    </location>
</feature>
<dbReference type="Proteomes" id="UP000019377">
    <property type="component" value="Unassembled WGS sequence"/>
</dbReference>
<dbReference type="PANTHER" id="PTHR42760">
    <property type="entry name" value="SHORT-CHAIN DEHYDROGENASES/REDUCTASES FAMILY MEMBER"/>
    <property type="match status" value="1"/>
</dbReference>
<dbReference type="SUPFAM" id="SSF52540">
    <property type="entry name" value="P-loop containing nucleoside triphosphate hydrolases"/>
    <property type="match status" value="1"/>
</dbReference>
<dbReference type="GO" id="GO:0006172">
    <property type="term" value="P:ADP biosynthetic process"/>
    <property type="evidence" value="ECO:0007669"/>
    <property type="project" value="UniProtKB-UniRule"/>
</dbReference>
<organism evidence="12 13">
    <name type="scientific">Kalmanozyma brasiliensis (strain GHG001)</name>
    <name type="common">Yeast</name>
    <name type="synonym">Pseudozyma brasiliensis</name>
    <dbReference type="NCBI Taxonomy" id="1365824"/>
    <lineage>
        <taxon>Eukaryota</taxon>
        <taxon>Fungi</taxon>
        <taxon>Dikarya</taxon>
        <taxon>Basidiomycota</taxon>
        <taxon>Ustilaginomycotina</taxon>
        <taxon>Ustilaginomycetes</taxon>
        <taxon>Ustilaginales</taxon>
        <taxon>Ustilaginaceae</taxon>
        <taxon>Kalmanozyma</taxon>
    </lineage>
</organism>
<feature type="binding site" evidence="10">
    <location>
        <position position="514"/>
    </location>
    <ligand>
        <name>GTP</name>
        <dbReference type="ChEBI" id="CHEBI:37565"/>
    </ligand>
</feature>
<dbReference type="OrthoDB" id="294295at2759"/>
<dbReference type="GO" id="GO:0005525">
    <property type="term" value="F:GTP binding"/>
    <property type="evidence" value="ECO:0007669"/>
    <property type="project" value="UniProtKB-KW"/>
</dbReference>
<dbReference type="FunFam" id="3.40.50.720:FF:000398">
    <property type="entry name" value="Probable 2-deoxy-D-gluconate 3-dehydrogenase"/>
    <property type="match status" value="1"/>
</dbReference>
<dbReference type="Gene3D" id="3.40.50.720">
    <property type="entry name" value="NAD(P)-binding Rossmann-like Domain"/>
    <property type="match status" value="1"/>
</dbReference>
<dbReference type="STRING" id="1365824.V5E3S8"/>
<dbReference type="eggNOG" id="KOG0725">
    <property type="taxonomic scope" value="Eukaryota"/>
</dbReference>
<dbReference type="InterPro" id="IPR057326">
    <property type="entry name" value="KR_dom"/>
</dbReference>
<dbReference type="GO" id="GO:0004017">
    <property type="term" value="F:AMP kinase activity"/>
    <property type="evidence" value="ECO:0007669"/>
    <property type="project" value="InterPro"/>
</dbReference>
<dbReference type="GO" id="GO:0005524">
    <property type="term" value="F:ATP binding"/>
    <property type="evidence" value="ECO:0007669"/>
    <property type="project" value="InterPro"/>
</dbReference>
<reference evidence="13" key="1">
    <citation type="journal article" date="2013" name="Genome Announc.">
        <title>Draft genome sequence of Pseudozyma brasiliensis sp. nov. strain GHG001, a high producer of endo-1,4-xylanase isolated from an insect pest of sugarcane.</title>
        <authorList>
            <person name="Oliveira J.V.D.C."/>
            <person name="dos Santos R.A.C."/>
            <person name="Borges T.A."/>
            <person name="Riano-Pachon D.M."/>
            <person name="Goldman G.H."/>
        </authorList>
    </citation>
    <scope>NUCLEOTIDE SEQUENCE [LARGE SCALE GENOMIC DNA]</scope>
    <source>
        <strain evidence="13">GHG001</strain>
    </source>
</reference>
<keyword evidence="6" id="KW-0521">NADP</keyword>
<dbReference type="eggNOG" id="KOG3078">
    <property type="taxonomic scope" value="Eukaryota"/>
</dbReference>
<dbReference type="GeneID" id="27422252"/>
<dbReference type="GO" id="GO:0005759">
    <property type="term" value="C:mitochondrial matrix"/>
    <property type="evidence" value="ECO:0007669"/>
    <property type="project" value="UniProtKB-SubCell"/>
</dbReference>
<dbReference type="PRINTS" id="PR00081">
    <property type="entry name" value="GDHRDH"/>
</dbReference>
<dbReference type="NCBIfam" id="TIGR01351">
    <property type="entry name" value="adk"/>
    <property type="match status" value="1"/>
</dbReference>
<dbReference type="HAMAP" id="MF_03169">
    <property type="entry name" value="Adenylate_kinase_AK3"/>
    <property type="match status" value="1"/>
</dbReference>
<dbReference type="InterPro" id="IPR033690">
    <property type="entry name" value="Adenylat_kinase_CS"/>
</dbReference>
<dbReference type="GO" id="GO:0046039">
    <property type="term" value="P:GTP metabolic process"/>
    <property type="evidence" value="ECO:0007669"/>
    <property type="project" value="UniProtKB-UniRule"/>
</dbReference>
<dbReference type="AlphaFoldDB" id="V5E3S8"/>
<evidence type="ECO:0000256" key="2">
    <source>
        <dbReference type="ARBA" id="ARBA00006484"/>
    </source>
</evidence>
<evidence type="ECO:0000313" key="13">
    <source>
        <dbReference type="Proteomes" id="UP000019377"/>
    </source>
</evidence>
<feature type="binding site" evidence="10">
    <location>
        <position position="419"/>
    </location>
    <ligand>
        <name>GTP</name>
        <dbReference type="ChEBI" id="CHEBI:37565"/>
    </ligand>
</feature>
<name>V5E3S8_KALBG</name>
<evidence type="ECO:0000256" key="7">
    <source>
        <dbReference type="ARBA" id="ARBA00023002"/>
    </source>
</evidence>
<keyword evidence="5 10" id="KW-0418">Kinase</keyword>
<dbReference type="PANTHER" id="PTHR42760:SF5">
    <property type="entry name" value="2-DEHYDRO-3-DEOXY-D-GLUCONATE 5-DEHYDROGENASE"/>
    <property type="match status" value="1"/>
</dbReference>
<dbReference type="Pfam" id="PF13561">
    <property type="entry name" value="adh_short_C2"/>
    <property type="match status" value="1"/>
</dbReference>
<comment type="domain">
    <text evidence="10">Consists of three domains, a large central CORE domain and two small peripheral domains, NMPbind and LID, which undergo movements during catalysis. The LID domain closes over the site of phosphoryl transfer upon GTP binding. Assembling and dissambling the active center during each catalytic cycle provides an effective means to prevent GTP hydrolysis.</text>
</comment>
<comment type="function">
    <text evidence="10">Involved in maintaining the homeostasis of cellular nucleotides by catalyzing the interconversion of nucleoside phosphates. Has GTP:AMP phosphotransferase and ITP:AMP phosphotransferase activities.</text>
</comment>
<dbReference type="GO" id="GO:0046041">
    <property type="term" value="P:ITP metabolic process"/>
    <property type="evidence" value="ECO:0007669"/>
    <property type="project" value="UniProtKB-UniRule"/>
</dbReference>
<dbReference type="SMART" id="SM00822">
    <property type="entry name" value="PKS_KR"/>
    <property type="match status" value="1"/>
</dbReference>
<evidence type="ECO:0000256" key="8">
    <source>
        <dbReference type="ARBA" id="ARBA00023128"/>
    </source>
</evidence>
<feature type="domain" description="Ketoreductase" evidence="11">
    <location>
        <begin position="25"/>
        <end position="204"/>
    </location>
</feature>
<dbReference type="EC" id="2.7.4.10" evidence="10"/>
<evidence type="ECO:0000256" key="6">
    <source>
        <dbReference type="ARBA" id="ARBA00022857"/>
    </source>
</evidence>
<dbReference type="InterPro" id="IPR006259">
    <property type="entry name" value="Adenyl_kin_sub"/>
</dbReference>
<evidence type="ECO:0000256" key="4">
    <source>
        <dbReference type="ARBA" id="ARBA00022741"/>
    </source>
</evidence>
<evidence type="ECO:0000259" key="11">
    <source>
        <dbReference type="SMART" id="SM00822"/>
    </source>
</evidence>
<keyword evidence="4 10" id="KW-0547">Nucleotide-binding</keyword>
<dbReference type="InterPro" id="IPR002347">
    <property type="entry name" value="SDR_fam"/>
</dbReference>
<dbReference type="HAMAP" id="MF_00235">
    <property type="entry name" value="Adenylate_kinase_Adk"/>
    <property type="match status" value="1"/>
</dbReference>
<comment type="catalytic activity">
    <reaction evidence="10">
        <text>a ribonucleoside 5'-triphosphate + AMP = a ribonucleoside 5'-diphosphate + ADP</text>
        <dbReference type="Rhea" id="RHEA:13749"/>
        <dbReference type="ChEBI" id="CHEBI:57930"/>
        <dbReference type="ChEBI" id="CHEBI:61557"/>
        <dbReference type="ChEBI" id="CHEBI:456215"/>
        <dbReference type="ChEBI" id="CHEBI:456216"/>
        <dbReference type="EC" id="2.7.4.10"/>
    </reaction>
</comment>
<dbReference type="SUPFAM" id="SSF51735">
    <property type="entry name" value="NAD(P)-binding Rossmann-fold domains"/>
    <property type="match status" value="1"/>
</dbReference>
<dbReference type="InterPro" id="IPR007862">
    <property type="entry name" value="Adenylate_kinase_lid-dom"/>
</dbReference>
<dbReference type="InterPro" id="IPR036291">
    <property type="entry name" value="NAD(P)-bd_dom_sf"/>
</dbReference>
<feature type="binding site" evidence="10">
    <location>
        <position position="463"/>
    </location>
    <ligand>
        <name>AMP</name>
        <dbReference type="ChEBI" id="CHEBI:456215"/>
    </ligand>
</feature>
<dbReference type="InterPro" id="IPR020904">
    <property type="entry name" value="Sc_DH/Rdtase_CS"/>
</dbReference>
<comment type="similarity">
    <text evidence="10">Belongs to the adenylate kinase family. AK3 subfamily.</text>
</comment>
<dbReference type="HOGENOM" id="CLU_508175_0_0_1"/>
<dbReference type="Pfam" id="PF00406">
    <property type="entry name" value="ADK"/>
    <property type="match status" value="1"/>
</dbReference>
<feature type="binding site" evidence="10">
    <location>
        <position position="384"/>
    </location>
    <ligand>
        <name>AMP</name>
        <dbReference type="ChEBI" id="CHEBI:456215"/>
    </ligand>
</feature>
<feature type="binding site" evidence="10">
    <location>
        <position position="452"/>
    </location>
    <ligand>
        <name>AMP</name>
        <dbReference type="ChEBI" id="CHEBI:456215"/>
    </ligand>
</feature>
<dbReference type="Pfam" id="PF05191">
    <property type="entry name" value="ADK_lid"/>
    <property type="match status" value="1"/>
</dbReference>
<keyword evidence="3 10" id="KW-0808">Transferase</keyword>
<keyword evidence="13" id="KW-1185">Reference proteome</keyword>
<dbReference type="GO" id="GO:0016616">
    <property type="term" value="F:oxidoreductase activity, acting on the CH-OH group of donors, NAD or NADP as acceptor"/>
    <property type="evidence" value="ECO:0007669"/>
    <property type="project" value="TreeGrafter"/>
</dbReference>
<evidence type="ECO:0000313" key="12">
    <source>
        <dbReference type="EMBL" id="EST04836.1"/>
    </source>
</evidence>
<dbReference type="InterPro" id="IPR028586">
    <property type="entry name" value="AK3/Ak4_mitochondrial"/>
</dbReference>
<feature type="binding site" evidence="10">
    <location>
        <position position="329"/>
    </location>
    <ligand>
        <name>AMP</name>
        <dbReference type="ChEBI" id="CHEBI:456215"/>
    </ligand>
</feature>
<dbReference type="EMBL" id="KI545894">
    <property type="protein sequence ID" value="EST04836.1"/>
    <property type="molecule type" value="Genomic_DNA"/>
</dbReference>
<dbReference type="GO" id="GO:0046033">
    <property type="term" value="P:AMP metabolic process"/>
    <property type="evidence" value="ECO:0007669"/>
    <property type="project" value="UniProtKB-UniRule"/>
</dbReference>
<feature type="binding site" evidence="10">
    <location>
        <begin position="428"/>
        <end position="429"/>
    </location>
    <ligand>
        <name>GTP</name>
        <dbReference type="ChEBI" id="CHEBI:37565"/>
    </ligand>
</feature>
<comment type="caution">
    <text evidence="10">Lacks conserved residue(s) required for the propagation of feature annotation.</text>
</comment>
<dbReference type="PRINTS" id="PR00080">
    <property type="entry name" value="SDRFAMILY"/>
</dbReference>
<dbReference type="InterPro" id="IPR000850">
    <property type="entry name" value="Adenylat/UMP-CMP_kin"/>
</dbReference>
<accession>V5E3S8</accession>
<dbReference type="FunFam" id="3.40.50.300:FF:000106">
    <property type="entry name" value="Adenylate kinase mitochondrial"/>
    <property type="match status" value="1"/>
</dbReference>
<comment type="subcellular location">
    <subcellularLocation>
        <location evidence="1 10">Mitochondrion matrix</location>
    </subcellularLocation>
</comment>
<dbReference type="PROSITE" id="PS00113">
    <property type="entry name" value="ADENYLATE_KINASE"/>
    <property type="match status" value="1"/>
</dbReference>
<comment type="subunit">
    <text evidence="10">Monomer.</text>
</comment>
<dbReference type="CDD" id="cd01428">
    <property type="entry name" value="ADK"/>
    <property type="match status" value="1"/>
</dbReference>
<proteinExistence type="inferred from homology"/>
<feature type="binding site" evidence="10">
    <location>
        <begin position="350"/>
        <end position="352"/>
    </location>
    <ligand>
        <name>AMP</name>
        <dbReference type="ChEBI" id="CHEBI:456215"/>
    </ligand>
</feature>
<dbReference type="PROSITE" id="PS00061">
    <property type="entry name" value="ADH_SHORT"/>
    <property type="match status" value="1"/>
</dbReference>
<evidence type="ECO:0000256" key="9">
    <source>
        <dbReference type="ARBA" id="ARBA00023134"/>
    </source>
</evidence>
<feature type="binding site" evidence="10">
    <location>
        <begin position="377"/>
        <end position="380"/>
    </location>
    <ligand>
        <name>AMP</name>
        <dbReference type="ChEBI" id="CHEBI:456215"/>
    </ligand>
</feature>
<dbReference type="Gene3D" id="3.40.50.300">
    <property type="entry name" value="P-loop containing nucleotide triphosphate hydrolases"/>
    <property type="match status" value="1"/>
</dbReference>
<dbReference type="InterPro" id="IPR027417">
    <property type="entry name" value="P-loop_NTPase"/>
</dbReference>
<feature type="region of interest" description="LID" evidence="10">
    <location>
        <begin position="418"/>
        <end position="455"/>
    </location>
</feature>
<comment type="similarity">
    <text evidence="2">Belongs to the short-chain dehydrogenases/reductases (SDR) family.</text>
</comment>
<evidence type="ECO:0000256" key="10">
    <source>
        <dbReference type="HAMAP-Rule" id="MF_03169"/>
    </source>
</evidence>